<evidence type="ECO:0000313" key="3">
    <source>
        <dbReference type="EMBL" id="OGG02893.1"/>
    </source>
</evidence>
<dbReference type="GO" id="GO:0042597">
    <property type="term" value="C:periplasmic space"/>
    <property type="evidence" value="ECO:0007669"/>
    <property type="project" value="InterPro"/>
</dbReference>
<feature type="region of interest" description="Disordered" evidence="1">
    <location>
        <begin position="159"/>
        <end position="208"/>
    </location>
</feature>
<dbReference type="EMBL" id="MFIX01000167">
    <property type="protein sequence ID" value="OGG02893.1"/>
    <property type="molecule type" value="Genomic_DNA"/>
</dbReference>
<keyword evidence="2" id="KW-0732">Signal</keyword>
<dbReference type="Pfam" id="PF07813">
    <property type="entry name" value="LTXXQ"/>
    <property type="match status" value="1"/>
</dbReference>
<dbReference type="AlphaFoldDB" id="A0A1F5YS47"/>
<dbReference type="InterPro" id="IPR012899">
    <property type="entry name" value="LTXXQ"/>
</dbReference>
<reference evidence="3 4" key="1">
    <citation type="journal article" date="2016" name="Nat. Commun.">
        <title>Thousands of microbial genomes shed light on interconnected biogeochemical processes in an aquifer system.</title>
        <authorList>
            <person name="Anantharaman K."/>
            <person name="Brown C.T."/>
            <person name="Hug L.A."/>
            <person name="Sharon I."/>
            <person name="Castelle C.J."/>
            <person name="Probst A.J."/>
            <person name="Thomas B.C."/>
            <person name="Singh A."/>
            <person name="Wilkins M.J."/>
            <person name="Karaoz U."/>
            <person name="Brodie E.L."/>
            <person name="Williams K.H."/>
            <person name="Hubbard S.S."/>
            <person name="Banfield J.F."/>
        </authorList>
    </citation>
    <scope>NUCLEOTIDE SEQUENCE [LARGE SCALE GENOMIC DNA]</scope>
</reference>
<gene>
    <name evidence="3" type="ORF">A3F83_00285</name>
</gene>
<accession>A0A1F5YS47</accession>
<feature type="compositionally biased region" description="Gly residues" evidence="1">
    <location>
        <begin position="172"/>
        <end position="195"/>
    </location>
</feature>
<name>A0A1F5YS47_9BACT</name>
<dbReference type="Gene3D" id="1.20.120.1490">
    <property type="match status" value="1"/>
</dbReference>
<dbReference type="CDD" id="cd09916">
    <property type="entry name" value="CpxP_like"/>
    <property type="match status" value="1"/>
</dbReference>
<feature type="chain" id="PRO_5009522600" description="Periplasmic heavy metal sensor" evidence="2">
    <location>
        <begin position="23"/>
        <end position="208"/>
    </location>
</feature>
<evidence type="ECO:0008006" key="5">
    <source>
        <dbReference type="Google" id="ProtNLM"/>
    </source>
</evidence>
<protein>
    <recommendedName>
        <fullName evidence="5">Periplasmic heavy metal sensor</fullName>
    </recommendedName>
</protein>
<feature type="signal peptide" evidence="2">
    <location>
        <begin position="1"/>
        <end position="22"/>
    </location>
</feature>
<feature type="compositionally biased region" description="Acidic residues" evidence="1">
    <location>
        <begin position="199"/>
        <end position="208"/>
    </location>
</feature>
<evidence type="ECO:0000313" key="4">
    <source>
        <dbReference type="Proteomes" id="UP000179129"/>
    </source>
</evidence>
<comment type="caution">
    <text evidence="3">The sequence shown here is derived from an EMBL/GenBank/DDBJ whole genome shotgun (WGS) entry which is preliminary data.</text>
</comment>
<proteinExistence type="predicted"/>
<dbReference type="Proteomes" id="UP000179129">
    <property type="component" value="Unassembled WGS sequence"/>
</dbReference>
<dbReference type="STRING" id="1817867.A3F83_00285"/>
<evidence type="ECO:0000256" key="1">
    <source>
        <dbReference type="SAM" id="MobiDB-lite"/>
    </source>
</evidence>
<evidence type="ECO:0000256" key="2">
    <source>
        <dbReference type="SAM" id="SignalP"/>
    </source>
</evidence>
<sequence length="208" mass="22499">MKFLTVIAASILVSGLFFVAGAQEESGGEGRPGMIFKHKISEMHGGPGMLGMLMGRRGMEGLGKYRGPEFYLRMRAELGLDDSQVQKIKAIRMELVKQVSQAGAKLAVGRAELLDLLDGDNVDLAKVQAKQAEISGLLGDRRFAVVKAHVEATRVMTDEQRKKAQEMPRMGRSGGKMRQGGGRGIWGGGRMGPGAGLLQDEETEIEEK</sequence>
<organism evidence="3 4">
    <name type="scientific">Candidatus Glassbacteria bacterium RIFCSPLOWO2_12_FULL_58_11</name>
    <dbReference type="NCBI Taxonomy" id="1817867"/>
    <lineage>
        <taxon>Bacteria</taxon>
        <taxon>Candidatus Glassiibacteriota</taxon>
    </lineage>
</organism>